<feature type="transmembrane region" description="Helical" evidence="1">
    <location>
        <begin position="203"/>
        <end position="220"/>
    </location>
</feature>
<evidence type="ECO:0000313" key="3">
    <source>
        <dbReference type="Proteomes" id="UP000231070"/>
    </source>
</evidence>
<dbReference type="Pfam" id="PF10129">
    <property type="entry name" value="OpgC_C"/>
    <property type="match status" value="1"/>
</dbReference>
<dbReference type="EMBL" id="NQVN01000017">
    <property type="protein sequence ID" value="PIO97496.1"/>
    <property type="molecule type" value="Genomic_DNA"/>
</dbReference>
<dbReference type="PANTHER" id="PTHR38592">
    <property type="entry name" value="BLL4819 PROTEIN"/>
    <property type="match status" value="1"/>
</dbReference>
<feature type="transmembrane region" description="Helical" evidence="1">
    <location>
        <begin position="50"/>
        <end position="77"/>
    </location>
</feature>
<dbReference type="PIRSF" id="PIRSF028704">
    <property type="entry name" value="UPC028704"/>
    <property type="match status" value="1"/>
</dbReference>
<dbReference type="AlphaFoldDB" id="A0A2G9WS09"/>
<sequence>MNIKPLGKRDHRIDILRALALLSIFINHIPGNVLEPYTHKNFGLSDSAEAFVLLAGVASAFAYFPRFYAGAIALPLAKIAKRVVVLYVAHIASLMVGLGIFCFALQRWGMPILNTPLNIDTIYAEPTKAFIGIPLMTQQIGYHNILPLYVCLLVFLPVLMVVARFFGLGAMLATSVATYAAAHVFGLNMPAYPGNGGWFFNPFTWQLIFGVGFFTGVRVLRGETPVPFFRPLWWLALAYLIAACVYHRYNLYGSIPEVSWLPHNFQINEKPWVALPRLLHILSLAYVIGHSRLIMGWLGRLSPEGVLSRIGRNSLPVFWLGTALSVVGQVVLFADQPGPVEQIAFIAVGITAQAALAYFLDYLGKASKAKAAPKAVPEPTAAGKDAMAA</sequence>
<comment type="caution">
    <text evidence="2">The sequence shown here is derived from an EMBL/GenBank/DDBJ whole genome shotgun (WGS) entry which is preliminary data.</text>
</comment>
<feature type="transmembrane region" description="Helical" evidence="1">
    <location>
        <begin position="315"/>
        <end position="334"/>
    </location>
</feature>
<feature type="transmembrane region" description="Helical" evidence="1">
    <location>
        <begin position="84"/>
        <end position="106"/>
    </location>
</feature>
<reference evidence="2 3" key="1">
    <citation type="submission" date="2017-08" db="EMBL/GenBank/DDBJ databases">
        <title>Pleomorphomonas carboxidotrophicus sp. nov., a new mesophilic hydrogenogenic carboxidotroph.</title>
        <authorList>
            <person name="Esquivel-Elizondo S."/>
            <person name="Krajmalnik-Brown R."/>
            <person name="Maldonado J."/>
        </authorList>
    </citation>
    <scope>NUCLEOTIDE SEQUENCE [LARGE SCALE GENOMIC DNA]</scope>
    <source>
        <strain evidence="2 3">SVCO-16</strain>
    </source>
</reference>
<feature type="transmembrane region" description="Helical" evidence="1">
    <location>
        <begin position="145"/>
        <end position="163"/>
    </location>
</feature>
<feature type="transmembrane region" description="Helical" evidence="1">
    <location>
        <begin position="170"/>
        <end position="191"/>
    </location>
</feature>
<feature type="transmembrane region" description="Helical" evidence="1">
    <location>
        <begin position="232"/>
        <end position="252"/>
    </location>
</feature>
<feature type="transmembrane region" description="Helical" evidence="1">
    <location>
        <begin position="12"/>
        <end position="30"/>
    </location>
</feature>
<evidence type="ECO:0000256" key="1">
    <source>
        <dbReference type="SAM" id="Phobius"/>
    </source>
</evidence>
<dbReference type="InterPro" id="IPR014550">
    <property type="entry name" value="UCP028704_OpgC"/>
</dbReference>
<dbReference type="OrthoDB" id="9775975at2"/>
<dbReference type="Proteomes" id="UP000231070">
    <property type="component" value="Unassembled WGS sequence"/>
</dbReference>
<name>A0A2G9WS09_9HYPH</name>
<accession>A0A2G9WS09</accession>
<feature type="transmembrane region" description="Helical" evidence="1">
    <location>
        <begin position="340"/>
        <end position="360"/>
    </location>
</feature>
<keyword evidence="3" id="KW-1185">Reference proteome</keyword>
<dbReference type="PANTHER" id="PTHR38592:SF3">
    <property type="entry name" value="BLL4819 PROTEIN"/>
    <property type="match status" value="1"/>
</dbReference>
<proteinExistence type="predicted"/>
<organism evidence="2 3">
    <name type="scientific">Pleomorphomonas carboxyditropha</name>
    <dbReference type="NCBI Taxonomy" id="2023338"/>
    <lineage>
        <taxon>Bacteria</taxon>
        <taxon>Pseudomonadati</taxon>
        <taxon>Pseudomonadota</taxon>
        <taxon>Alphaproteobacteria</taxon>
        <taxon>Hyphomicrobiales</taxon>
        <taxon>Pleomorphomonadaceae</taxon>
        <taxon>Pleomorphomonas</taxon>
    </lineage>
</organism>
<feature type="transmembrane region" description="Helical" evidence="1">
    <location>
        <begin position="272"/>
        <end position="294"/>
    </location>
</feature>
<gene>
    <name evidence="2" type="ORF">CJ014_19830</name>
</gene>
<evidence type="ECO:0008006" key="4">
    <source>
        <dbReference type="Google" id="ProtNLM"/>
    </source>
</evidence>
<dbReference type="RefSeq" id="WP_100082240.1">
    <property type="nucleotide sequence ID" value="NZ_NQVN01000017.1"/>
</dbReference>
<keyword evidence="1" id="KW-0472">Membrane</keyword>
<evidence type="ECO:0000313" key="2">
    <source>
        <dbReference type="EMBL" id="PIO97496.1"/>
    </source>
</evidence>
<keyword evidence="1" id="KW-1133">Transmembrane helix</keyword>
<protein>
    <recommendedName>
        <fullName evidence="4">OpgC protein</fullName>
    </recommendedName>
</protein>
<keyword evidence="1" id="KW-0812">Transmembrane</keyword>